<name>A0A5J4WYC1_9EUKA</name>
<evidence type="ECO:0000313" key="3">
    <source>
        <dbReference type="EMBL" id="KAA6400097.1"/>
    </source>
</evidence>
<feature type="region of interest" description="Disordered" evidence="2">
    <location>
        <begin position="1076"/>
        <end position="1097"/>
    </location>
</feature>
<dbReference type="Proteomes" id="UP000324800">
    <property type="component" value="Unassembled WGS sequence"/>
</dbReference>
<evidence type="ECO:0000256" key="1">
    <source>
        <dbReference type="SAM" id="Coils"/>
    </source>
</evidence>
<feature type="region of interest" description="Disordered" evidence="2">
    <location>
        <begin position="930"/>
        <end position="954"/>
    </location>
</feature>
<feature type="region of interest" description="Disordered" evidence="2">
    <location>
        <begin position="397"/>
        <end position="428"/>
    </location>
</feature>
<feature type="compositionally biased region" description="Basic residues" evidence="2">
    <location>
        <begin position="541"/>
        <end position="550"/>
    </location>
</feature>
<sequence>MILSKKKFGLDGLTENSGMNFYPGIDLPKRKFILASRKKAVVKIDQIINEVERDIEFHPEKHMTKSRNQQRVRKGTNKTIILSDDNIREVPKQIYSLPENINSIPSVQIDEIKCPPKELQTIVEENSTMYRPSCSDNPSRMCAIESPNIKKEMVPMATAVIMKLQRQIIGNFIFPPNEAKFFRKRNNVENQYSGSEHHAYHNPYQGLLGSKNLYNVSLVDGKTREISNMSNTIISYDEMFIAVCTGVITKKLHDFVMRVKKEVEQESRFAEREIRYPHLAPGRTFENYQDIQYREQSLQQGQYILPGKKALGDQWERYRRQRIKRDPLESDKLLKQIQERESSEIYQQSDEVEIDSDEEFKRGVEVAQKKFKQQSKQQEMLQQSVVSPKVSSALSQYQSFPVSPSQKQQEQQNELWIPPLSSEQQEQYTKQRRRQIMKAQIQNQEIFDQYQNQSQNEILQDLDTTSGFSNLTINLKVNRPTISSNASLALTQPSGIPPTITQQLTISPSQSSYSSQGSRLRSKEREQLRQDQIQIQEYEKRRQKKERMKKAQQISKERQEDISLRLKDISNPFPLSMSISHTQQQLHSHNMAEMLANVIDKTDRKLEEEQRKQKQQQIEKSLSNKRGTSAVVNQAQSPQSSITSPKLPQEEEQQNSNITNLNTTSMSITSSSTSSLLSQQIQLSQSQQLKLIQPNKCQIPSVFDWYVYLQKVSIQEARFHYGDQLNGKLAPLPPPLNQMTEKNSSNDFFQFGSHSGFENMNENEQEKDEEVTNDLDGDNQIELENTIQKSKKRNLSNRQLELLKNSKEIQRQKYIEEQKALQQKKKEKEFLQLRKDILNDQGDDGLAHSNKMLAYKVKEDARLYTERIQREKESRLMVRRQEEEDEYRQYQIIKNKILQAGSLANIDLQEPFVQNQIREAKIRKLNERYQRKKRKSFRDKNTKDNSGSNGEQTEEEILIQQQIDDINNGQQNKKNSSSGIAQYVEKYQGRPEDLEMRKIVNEQVQFFLTTQRGIGTERINDEDEDEDFDSDDEYDDEFLNSDNHEMDEIRKRTKRSQDIGYDTYKDYINTYSQSNRRSQLNESNQNQQQYSKQGNSSPIYPLQQQSIILNQSQSAQSTNRKKHDLQIDYQPILTVDKMSNLSQFVDAFEQAVFQLTDPFASSGIMQILEAYSRMLLWKDPDYQKMISDEKRRIQRIANQRRIKIEQIELQRKAKHKEWELAGGRYSGLPNPDEELDRLIQQINEEEDDDDYEEDDQVDQNSVERGEDGNKSYKSGFGSQLNSPKGQMSQFASQISLKSPRSPKTPETETPTSNHQIYSQDTQKSDKSDKSNYKKKTSNFTITSLVPVQEDSNEDDNSENSNKILENSLKSRNIKVKKVIKAPTIIEVHGYEGMDDAVRERRKKDHDFVLEELKIAVSMRQFLNYLHQCDRPFPKALIHLIPKHPLIKRVWSTYENAPPLPPVAVP</sequence>
<gene>
    <name evidence="3" type="ORF">EZS28_004379</name>
</gene>
<evidence type="ECO:0000313" key="4">
    <source>
        <dbReference type="Proteomes" id="UP000324800"/>
    </source>
</evidence>
<feature type="region of interest" description="Disordered" evidence="2">
    <location>
        <begin position="499"/>
        <end position="563"/>
    </location>
</feature>
<feature type="coiled-coil region" evidence="1">
    <location>
        <begin position="797"/>
        <end position="841"/>
    </location>
</feature>
<feature type="compositionally biased region" description="Basic and acidic residues" evidence="2">
    <location>
        <begin position="1322"/>
        <end position="1331"/>
    </location>
</feature>
<feature type="compositionally biased region" description="Basic and acidic residues" evidence="2">
    <location>
        <begin position="1261"/>
        <end position="1270"/>
    </location>
</feature>
<feature type="region of interest" description="Disordered" evidence="2">
    <location>
        <begin position="604"/>
        <end position="668"/>
    </location>
</feature>
<feature type="region of interest" description="Disordered" evidence="2">
    <location>
        <begin position="1244"/>
        <end position="1363"/>
    </location>
</feature>
<feature type="compositionally biased region" description="Polar residues" evidence="2">
    <location>
        <begin position="1276"/>
        <end position="1296"/>
    </location>
</feature>
<keyword evidence="1" id="KW-0175">Coiled coil</keyword>
<reference evidence="3 4" key="1">
    <citation type="submission" date="2019-03" db="EMBL/GenBank/DDBJ databases">
        <title>Single cell metagenomics reveals metabolic interactions within the superorganism composed of flagellate Streblomastix strix and complex community of Bacteroidetes bacteria on its surface.</title>
        <authorList>
            <person name="Treitli S.C."/>
            <person name="Kolisko M."/>
            <person name="Husnik F."/>
            <person name="Keeling P."/>
            <person name="Hampl V."/>
        </authorList>
    </citation>
    <scope>NUCLEOTIDE SEQUENCE [LARGE SCALE GENOMIC DNA]</scope>
    <source>
        <strain evidence="3">ST1C</strain>
    </source>
</reference>
<dbReference type="EMBL" id="SNRW01000622">
    <property type="protein sequence ID" value="KAA6400097.1"/>
    <property type="molecule type" value="Genomic_DNA"/>
</dbReference>
<feature type="compositionally biased region" description="Acidic residues" evidence="2">
    <location>
        <begin position="1020"/>
        <end position="1039"/>
    </location>
</feature>
<protein>
    <submittedName>
        <fullName evidence="3">Uncharacterized protein</fullName>
    </submittedName>
</protein>
<feature type="compositionally biased region" description="Polar residues" evidence="2">
    <location>
        <begin position="624"/>
        <end position="646"/>
    </location>
</feature>
<feature type="compositionally biased region" description="Polar residues" evidence="2">
    <location>
        <begin position="397"/>
        <end position="414"/>
    </location>
</feature>
<proteinExistence type="predicted"/>
<feature type="region of interest" description="Disordered" evidence="2">
    <location>
        <begin position="1015"/>
        <end position="1053"/>
    </location>
</feature>
<accession>A0A5J4WYC1</accession>
<comment type="caution">
    <text evidence="3">The sequence shown here is derived from an EMBL/GenBank/DDBJ whole genome shotgun (WGS) entry which is preliminary data.</text>
</comment>
<organism evidence="3 4">
    <name type="scientific">Streblomastix strix</name>
    <dbReference type="NCBI Taxonomy" id="222440"/>
    <lineage>
        <taxon>Eukaryota</taxon>
        <taxon>Metamonada</taxon>
        <taxon>Preaxostyla</taxon>
        <taxon>Oxymonadida</taxon>
        <taxon>Streblomastigidae</taxon>
        <taxon>Streblomastix</taxon>
    </lineage>
</organism>
<feature type="compositionally biased region" description="Low complexity" evidence="2">
    <location>
        <begin position="654"/>
        <end position="668"/>
    </location>
</feature>
<feature type="compositionally biased region" description="Acidic residues" evidence="2">
    <location>
        <begin position="1244"/>
        <end position="1257"/>
    </location>
</feature>
<evidence type="ECO:0000256" key="2">
    <source>
        <dbReference type="SAM" id="MobiDB-lite"/>
    </source>
</evidence>
<feature type="compositionally biased region" description="Low complexity" evidence="2">
    <location>
        <begin position="507"/>
        <end position="519"/>
    </location>
</feature>